<evidence type="ECO:0008006" key="4">
    <source>
        <dbReference type="Google" id="ProtNLM"/>
    </source>
</evidence>
<name>A0ABT5V5C6_9VIBR</name>
<dbReference type="PROSITE" id="PS51257">
    <property type="entry name" value="PROKAR_LIPOPROTEIN"/>
    <property type="match status" value="1"/>
</dbReference>
<reference evidence="2 3" key="1">
    <citation type="submission" date="2023-02" db="EMBL/GenBank/DDBJ databases">
        <title>Vibrio intestini sp. nov., a close relative of Vibrio cholerae isolated from the intestine of Healthy Culter dabryi.</title>
        <authorList>
            <person name="Wu N."/>
        </authorList>
    </citation>
    <scope>NUCLEOTIDE SEQUENCE [LARGE SCALE GENOMIC DNA]</scope>
    <source>
        <strain evidence="2 3">DSL-7</strain>
    </source>
</reference>
<dbReference type="EMBL" id="JARBFT010000011">
    <property type="protein sequence ID" value="MDE1515535.1"/>
    <property type="molecule type" value="Genomic_DNA"/>
</dbReference>
<accession>A0ABT5V5C6</accession>
<keyword evidence="3" id="KW-1185">Reference proteome</keyword>
<gene>
    <name evidence="2" type="ORF">PUN32_10990</name>
</gene>
<protein>
    <recommendedName>
        <fullName evidence="4">Lipoprotein</fullName>
    </recommendedName>
</protein>
<dbReference type="RefSeq" id="WP_274723259.1">
    <property type="nucleotide sequence ID" value="NZ_JARBFT010000011.1"/>
</dbReference>
<evidence type="ECO:0000313" key="2">
    <source>
        <dbReference type="EMBL" id="MDE1515535.1"/>
    </source>
</evidence>
<feature type="chain" id="PRO_5045250374" description="Lipoprotein" evidence="1">
    <location>
        <begin position="22"/>
        <end position="176"/>
    </location>
</feature>
<evidence type="ECO:0000256" key="1">
    <source>
        <dbReference type="SAM" id="SignalP"/>
    </source>
</evidence>
<comment type="caution">
    <text evidence="2">The sequence shown here is derived from an EMBL/GenBank/DDBJ whole genome shotgun (WGS) entry which is preliminary data.</text>
</comment>
<feature type="signal peptide" evidence="1">
    <location>
        <begin position="1"/>
        <end position="21"/>
    </location>
</feature>
<keyword evidence="1" id="KW-0732">Signal</keyword>
<sequence length="176" mass="19423">MKHPILIIMLLSLTLVGCSSGWPDKAGPAIDIYPVHSSLALRADGKNHAQAQASFEQFLAEQRHQLLTQNSVLYWRTNSGEKFALNAQKQLRKLGVAPESVRLEKMPAQFGDRFDFKIEIVTHRVVVPICAAAQIGQFGQEGSGCASESLRWQSMVNPQKMLTNHRSVSPDTAVGE</sequence>
<dbReference type="Proteomes" id="UP001216189">
    <property type="component" value="Unassembled WGS sequence"/>
</dbReference>
<evidence type="ECO:0000313" key="3">
    <source>
        <dbReference type="Proteomes" id="UP001216189"/>
    </source>
</evidence>
<organism evidence="2 3">
    <name type="scientific">Vibrio chanodichtyis</name>
    <dbReference type="NCBI Taxonomy" id="3027932"/>
    <lineage>
        <taxon>Bacteria</taxon>
        <taxon>Pseudomonadati</taxon>
        <taxon>Pseudomonadota</taxon>
        <taxon>Gammaproteobacteria</taxon>
        <taxon>Vibrionales</taxon>
        <taxon>Vibrionaceae</taxon>
        <taxon>Vibrio</taxon>
    </lineage>
</organism>
<proteinExistence type="predicted"/>